<dbReference type="PANTHER" id="PTHR47917">
    <property type="match status" value="1"/>
</dbReference>
<name>A0A502D311_9MICO</name>
<comment type="caution">
    <text evidence="2">The sequence shown here is derived from an EMBL/GenBank/DDBJ whole genome shotgun (WGS) entry which is preliminary data.</text>
</comment>
<dbReference type="AlphaFoldDB" id="A0A502D311"/>
<reference evidence="2 3" key="1">
    <citation type="journal article" date="2019" name="Environ. Microbiol.">
        <title>Species interactions and distinct microbial communities in high Arctic permafrost affected cryosols are associated with the CH4 and CO2 gas fluxes.</title>
        <authorList>
            <person name="Altshuler I."/>
            <person name="Hamel J."/>
            <person name="Turney S."/>
            <person name="Magnuson E."/>
            <person name="Levesque R."/>
            <person name="Greer C."/>
            <person name="Whyte L.G."/>
        </authorList>
    </citation>
    <scope>NUCLEOTIDE SEQUENCE [LARGE SCALE GENOMIC DNA]</scope>
    <source>
        <strain evidence="2 3">S9.3A</strain>
    </source>
</reference>
<dbReference type="Gene3D" id="3.90.1660.10">
    <property type="entry name" value="CofE-like domain"/>
    <property type="match status" value="1"/>
</dbReference>
<dbReference type="Proteomes" id="UP000317722">
    <property type="component" value="Unassembled WGS sequence"/>
</dbReference>
<protein>
    <submittedName>
        <fullName evidence="2">F420-dependent oxidoreductase</fullName>
    </submittedName>
</protein>
<evidence type="ECO:0000259" key="1">
    <source>
        <dbReference type="Pfam" id="PF01996"/>
    </source>
</evidence>
<dbReference type="Gene3D" id="3.30.1330.100">
    <property type="entry name" value="CofE-like"/>
    <property type="match status" value="1"/>
</dbReference>
<dbReference type="SUPFAM" id="SSF144010">
    <property type="entry name" value="CofE-like"/>
    <property type="match status" value="1"/>
</dbReference>
<gene>
    <name evidence="2" type="ORF">EAH86_01570</name>
</gene>
<dbReference type="PANTHER" id="PTHR47917:SF1">
    <property type="entry name" value="COENZYME F420:L-GLUTAMATE LIGASE"/>
    <property type="match status" value="1"/>
</dbReference>
<dbReference type="EMBL" id="RCZM01000001">
    <property type="protein sequence ID" value="TPG19222.1"/>
    <property type="molecule type" value="Genomic_DNA"/>
</dbReference>
<proteinExistence type="predicted"/>
<dbReference type="Pfam" id="PF01996">
    <property type="entry name" value="F420_ligase"/>
    <property type="match status" value="1"/>
</dbReference>
<keyword evidence="3" id="KW-1185">Reference proteome</keyword>
<dbReference type="GO" id="GO:0052618">
    <property type="term" value="F:coenzyme F420-0:L-glutamate ligase activity"/>
    <property type="evidence" value="ECO:0007669"/>
    <property type="project" value="TreeGrafter"/>
</dbReference>
<evidence type="ECO:0000313" key="2">
    <source>
        <dbReference type="EMBL" id="TPG19222.1"/>
    </source>
</evidence>
<feature type="domain" description="Coenzyme F420:L-glutamate ligase-like" evidence="1">
    <location>
        <begin position="12"/>
        <end position="213"/>
    </location>
</feature>
<accession>A0A502D311</accession>
<evidence type="ECO:0000313" key="3">
    <source>
        <dbReference type="Proteomes" id="UP000317722"/>
    </source>
</evidence>
<organism evidence="2 3">
    <name type="scientific">Pedococcus bigeumensis</name>
    <dbReference type="NCBI Taxonomy" id="433644"/>
    <lineage>
        <taxon>Bacteria</taxon>
        <taxon>Bacillati</taxon>
        <taxon>Actinomycetota</taxon>
        <taxon>Actinomycetes</taxon>
        <taxon>Micrococcales</taxon>
        <taxon>Intrasporangiaceae</taxon>
        <taxon>Pedococcus</taxon>
    </lineage>
</organism>
<sequence length="344" mass="34924">MSVVSLIPLTGMPEVAAGDSLVQLLLDAAASADAPLTDGDVLVVSSKIVSKSLGLWADSADRSAAVASQTVRVVAERLTGDRITRIVQSMAGPTMAAAGVDASNTGCRDDVLLLPADPDAEAEHLRVALLEATGLRRVGVVLSDTAGRPWRFGQTDFALGAAGVAVVDDLRGGVDADGKALTVTSRAVGDELAAAADLVKGKAEAIPAALVRGTACAIDHRGAGARALIRVGPEDWFDHGRAESIRAALGTAPGSQDAIDDGIAAVIPEDVATRVRRAVAVTLRGAPEAGVDVGGTVVSVSAPTAYQLGVAVSRLHVALWGEGLAVDVPAEVSGLDVRLEVHDR</sequence>
<dbReference type="InterPro" id="IPR002847">
    <property type="entry name" value="F420-0_gamma-glut_ligase-dom"/>
</dbReference>